<dbReference type="InterPro" id="IPR011990">
    <property type="entry name" value="TPR-like_helical_dom_sf"/>
</dbReference>
<dbReference type="EMBL" id="JBHHMI010000028">
    <property type="protein sequence ID" value="MFB5269293.1"/>
    <property type="molecule type" value="Genomic_DNA"/>
</dbReference>
<evidence type="ECO:0000256" key="1">
    <source>
        <dbReference type="ARBA" id="ARBA00023012"/>
    </source>
</evidence>
<accession>A0ABV5AYK2</accession>
<sequence>MMKAILVDDERSALIQLERLLRADGRVEAAGMFNSATAALEYLASERADIVFLDIGMPEISGLEAAELIQQLDIDTHVVFVTAYSEYAIEAFELQALDYLLKPVHPQRLSKTIDRIAGKAKESKDPAPIKEPNVLCFQRLEITDSVTGHIDGAHFKWRTLKSQELFAYLLQNGREWISKQELLNVLWPDYIPEKAVVHLHTSIYQIRKAIKEWVYGTRLEFSLDRYRLILGSCTTDVEEFERGMTEIYASGRPDAARLDQVLGLYRGNYLEEHDYPWAYSKREKLRRKYIKGIMDAAANEMRAGHLRRAAERLQALQHKEPYSEEVCCQLLELYARMGDDKAAEEHYSSFTKLLEDDLGIHPEPSTRQLFERLFLQRPPQALT</sequence>
<dbReference type="Gene3D" id="1.10.10.10">
    <property type="entry name" value="Winged helix-like DNA-binding domain superfamily/Winged helix DNA-binding domain"/>
    <property type="match status" value="1"/>
</dbReference>
<comment type="caution">
    <text evidence="4">The sequence shown here is derived from an EMBL/GenBank/DDBJ whole genome shotgun (WGS) entry which is preliminary data.</text>
</comment>
<dbReference type="SUPFAM" id="SSF48452">
    <property type="entry name" value="TPR-like"/>
    <property type="match status" value="1"/>
</dbReference>
<dbReference type="SMART" id="SM01043">
    <property type="entry name" value="BTAD"/>
    <property type="match status" value="1"/>
</dbReference>
<evidence type="ECO:0000256" key="2">
    <source>
        <dbReference type="PROSITE-ProRule" id="PRU00169"/>
    </source>
</evidence>
<dbReference type="InterPro" id="IPR011006">
    <property type="entry name" value="CheY-like_superfamily"/>
</dbReference>
<feature type="domain" description="Response regulatory" evidence="3">
    <location>
        <begin position="3"/>
        <end position="117"/>
    </location>
</feature>
<dbReference type="PANTHER" id="PTHR35807">
    <property type="entry name" value="TRANSCRIPTIONAL REGULATOR REDD-RELATED"/>
    <property type="match status" value="1"/>
</dbReference>
<keyword evidence="1" id="KW-0902">Two-component regulatory system</keyword>
<dbReference type="SUPFAM" id="SSF52172">
    <property type="entry name" value="CheY-like"/>
    <property type="match status" value="1"/>
</dbReference>
<dbReference type="PROSITE" id="PS50110">
    <property type="entry name" value="RESPONSE_REGULATORY"/>
    <property type="match status" value="1"/>
</dbReference>
<protein>
    <submittedName>
        <fullName evidence="4">Response regulator</fullName>
    </submittedName>
</protein>
<dbReference type="Proteomes" id="UP001580346">
    <property type="component" value="Unassembled WGS sequence"/>
</dbReference>
<proteinExistence type="predicted"/>
<dbReference type="Gene3D" id="3.40.50.2300">
    <property type="match status" value="1"/>
</dbReference>
<keyword evidence="2" id="KW-0597">Phosphoprotein</keyword>
<dbReference type="Pfam" id="PF03704">
    <property type="entry name" value="BTAD"/>
    <property type="match status" value="1"/>
</dbReference>
<dbReference type="InterPro" id="IPR036388">
    <property type="entry name" value="WH-like_DNA-bd_sf"/>
</dbReference>
<dbReference type="RefSeq" id="WP_375357564.1">
    <property type="nucleotide sequence ID" value="NZ_JBHHMI010000028.1"/>
</dbReference>
<keyword evidence="5" id="KW-1185">Reference proteome</keyword>
<dbReference type="InterPro" id="IPR005158">
    <property type="entry name" value="BTAD"/>
</dbReference>
<gene>
    <name evidence="4" type="ORF">ACE41H_21260</name>
</gene>
<name>A0ABV5AYK2_9BACL</name>
<dbReference type="SMART" id="SM00448">
    <property type="entry name" value="REC"/>
    <property type="match status" value="1"/>
</dbReference>
<evidence type="ECO:0000313" key="4">
    <source>
        <dbReference type="EMBL" id="MFB5269293.1"/>
    </source>
</evidence>
<dbReference type="InterPro" id="IPR001789">
    <property type="entry name" value="Sig_transdc_resp-reg_receiver"/>
</dbReference>
<reference evidence="4 5" key="1">
    <citation type="submission" date="2024-09" db="EMBL/GenBank/DDBJ databases">
        <title>Paenibacillus zeirhizospherea sp. nov., isolated from surface of the maize (Zea mays) roots in a horticulture field, Hungary.</title>
        <authorList>
            <person name="Marton D."/>
            <person name="Farkas M."/>
            <person name="Bedics A."/>
            <person name="Toth E."/>
            <person name="Tancsics A."/>
            <person name="Boka K."/>
            <person name="Maroti G."/>
            <person name="Kriszt B."/>
            <person name="Cserhati M."/>
        </authorList>
    </citation>
    <scope>NUCLEOTIDE SEQUENCE [LARGE SCALE GENOMIC DNA]</scope>
    <source>
        <strain evidence="4 5">KCTC 33519</strain>
    </source>
</reference>
<evidence type="ECO:0000313" key="5">
    <source>
        <dbReference type="Proteomes" id="UP001580346"/>
    </source>
</evidence>
<dbReference type="InterPro" id="IPR051677">
    <property type="entry name" value="AfsR-DnrI-RedD_regulator"/>
</dbReference>
<dbReference type="Gene3D" id="1.25.40.10">
    <property type="entry name" value="Tetratricopeptide repeat domain"/>
    <property type="match status" value="1"/>
</dbReference>
<dbReference type="Pfam" id="PF00072">
    <property type="entry name" value="Response_reg"/>
    <property type="match status" value="1"/>
</dbReference>
<evidence type="ECO:0000259" key="3">
    <source>
        <dbReference type="PROSITE" id="PS50110"/>
    </source>
</evidence>
<dbReference type="PANTHER" id="PTHR35807:SF2">
    <property type="entry name" value="TRANSCRIPTIONAL ACTIVATOR DOMAIN"/>
    <property type="match status" value="1"/>
</dbReference>
<feature type="modified residue" description="4-aspartylphosphate" evidence="2">
    <location>
        <position position="54"/>
    </location>
</feature>
<organism evidence="4 5">
    <name type="scientific">Paenibacillus enshidis</name>
    <dbReference type="NCBI Taxonomy" id="1458439"/>
    <lineage>
        <taxon>Bacteria</taxon>
        <taxon>Bacillati</taxon>
        <taxon>Bacillota</taxon>
        <taxon>Bacilli</taxon>
        <taxon>Bacillales</taxon>
        <taxon>Paenibacillaceae</taxon>
        <taxon>Paenibacillus</taxon>
    </lineage>
</organism>